<dbReference type="InterPro" id="IPR014729">
    <property type="entry name" value="Rossmann-like_a/b/a_fold"/>
</dbReference>
<comment type="caution">
    <text evidence="2">The sequence shown here is derived from an EMBL/GenBank/DDBJ whole genome shotgun (WGS) entry which is preliminary data.</text>
</comment>
<dbReference type="GO" id="GO:0005886">
    <property type="term" value="C:plasma membrane"/>
    <property type="evidence" value="ECO:0007669"/>
    <property type="project" value="TreeGrafter"/>
</dbReference>
<sequence length="199" mass="22395">MLYLRLMMKGFLLAMLTVVLGFAYVAWSIVDYGSDSEQSGADAALVLGAAAWGNKPSPVFRERINHAVKLYQSGKVRWIVFTGGTPEPGYPAEADVGREFAARQGVPMTAMLVENQSRTTWQNLSNAREIGKQFGIRSYLLVSDPLHMRRAVLMADDLGLRAFPAPTQSSRFRTFSSWSRFLARETWLYLGYRVFRQLS</sequence>
<dbReference type="PANTHER" id="PTHR30336:SF20">
    <property type="entry name" value="DUF218 DOMAIN-CONTAINING PROTEIN"/>
    <property type="match status" value="1"/>
</dbReference>
<feature type="domain" description="DUF218" evidence="1">
    <location>
        <begin position="42"/>
        <end position="181"/>
    </location>
</feature>
<dbReference type="Proteomes" id="UP000237082">
    <property type="component" value="Unassembled WGS sequence"/>
</dbReference>
<dbReference type="AlphaFoldDB" id="A0A2S5DE19"/>
<dbReference type="InterPro" id="IPR003848">
    <property type="entry name" value="DUF218"/>
</dbReference>
<protein>
    <submittedName>
        <fullName evidence="2">YdcF family protein</fullName>
    </submittedName>
</protein>
<reference evidence="3" key="1">
    <citation type="submission" date="2018-02" db="EMBL/GenBank/DDBJ databases">
        <authorList>
            <person name="O'Hara-Hanley K."/>
            <person name="Soby S."/>
        </authorList>
    </citation>
    <scope>NUCLEOTIDE SEQUENCE [LARGE SCALE GENOMIC DNA]</scope>
    <source>
        <strain evidence="3">MWU14-2602</strain>
    </source>
</reference>
<name>A0A2S5DE19_9NEIS</name>
<evidence type="ECO:0000259" key="1">
    <source>
        <dbReference type="Pfam" id="PF02698"/>
    </source>
</evidence>
<gene>
    <name evidence="2" type="ORF">C2I19_13920</name>
</gene>
<dbReference type="CDD" id="cd06259">
    <property type="entry name" value="YdcF-like"/>
    <property type="match status" value="1"/>
</dbReference>
<dbReference type="OrthoDB" id="9782395at2"/>
<organism evidence="2 3">
    <name type="scientific">Chromobacterium alticapitis</name>
    <dbReference type="NCBI Taxonomy" id="2073169"/>
    <lineage>
        <taxon>Bacteria</taxon>
        <taxon>Pseudomonadati</taxon>
        <taxon>Pseudomonadota</taxon>
        <taxon>Betaproteobacteria</taxon>
        <taxon>Neisseriales</taxon>
        <taxon>Chromobacteriaceae</taxon>
        <taxon>Chromobacterium</taxon>
    </lineage>
</organism>
<keyword evidence="3" id="KW-1185">Reference proteome</keyword>
<accession>A0A2S5DE19</accession>
<evidence type="ECO:0000313" key="2">
    <source>
        <dbReference type="EMBL" id="POZ61353.1"/>
    </source>
</evidence>
<proteinExistence type="predicted"/>
<dbReference type="EMBL" id="PQWB01000056">
    <property type="protein sequence ID" value="POZ61353.1"/>
    <property type="molecule type" value="Genomic_DNA"/>
</dbReference>
<dbReference type="InterPro" id="IPR051599">
    <property type="entry name" value="Cell_Envelope_Assoc"/>
</dbReference>
<dbReference type="Gene3D" id="3.40.50.620">
    <property type="entry name" value="HUPs"/>
    <property type="match status" value="1"/>
</dbReference>
<dbReference type="Pfam" id="PF02698">
    <property type="entry name" value="DUF218"/>
    <property type="match status" value="1"/>
</dbReference>
<evidence type="ECO:0000313" key="3">
    <source>
        <dbReference type="Proteomes" id="UP000237082"/>
    </source>
</evidence>
<dbReference type="PANTHER" id="PTHR30336">
    <property type="entry name" value="INNER MEMBRANE PROTEIN, PROBABLE PERMEASE"/>
    <property type="match status" value="1"/>
</dbReference>